<organism evidence="4 5">
    <name type="scientific">Saccharopolyspora antimicrobica</name>
    <dbReference type="NCBI Taxonomy" id="455193"/>
    <lineage>
        <taxon>Bacteria</taxon>
        <taxon>Bacillati</taxon>
        <taxon>Actinomycetota</taxon>
        <taxon>Actinomycetes</taxon>
        <taxon>Pseudonocardiales</taxon>
        <taxon>Pseudonocardiaceae</taxon>
        <taxon>Saccharopolyspora</taxon>
    </lineage>
</organism>
<evidence type="ECO:0000256" key="1">
    <source>
        <dbReference type="SAM" id="Phobius"/>
    </source>
</evidence>
<dbReference type="InterPro" id="IPR019692">
    <property type="entry name" value="CFP-6_PH"/>
</dbReference>
<dbReference type="OrthoDB" id="5189227at2"/>
<keyword evidence="1" id="KW-0472">Membrane</keyword>
<keyword evidence="6" id="KW-1185">Reference proteome</keyword>
<accession>A0A1I4X824</accession>
<evidence type="ECO:0000313" key="3">
    <source>
        <dbReference type="EMBL" id="RKT84373.1"/>
    </source>
</evidence>
<reference evidence="4 5" key="1">
    <citation type="submission" date="2016-10" db="EMBL/GenBank/DDBJ databases">
        <authorList>
            <person name="de Groot N.N."/>
        </authorList>
    </citation>
    <scope>NUCLEOTIDE SEQUENCE [LARGE SCALE GENOMIC DNA]</scope>
    <source>
        <strain evidence="4 5">CPCC 201259</strain>
    </source>
</reference>
<evidence type="ECO:0000313" key="5">
    <source>
        <dbReference type="Proteomes" id="UP000199398"/>
    </source>
</evidence>
<dbReference type="Proteomes" id="UP000199398">
    <property type="component" value="Unassembled WGS sequence"/>
</dbReference>
<evidence type="ECO:0000313" key="6">
    <source>
        <dbReference type="Proteomes" id="UP000270697"/>
    </source>
</evidence>
<gene>
    <name evidence="3" type="ORF">ATL45_2686</name>
    <name evidence="4" type="ORF">SAMN05421805_103302</name>
</gene>
<dbReference type="AlphaFoldDB" id="A0A1I4X824"/>
<evidence type="ECO:0000313" key="4">
    <source>
        <dbReference type="EMBL" id="SFN22047.1"/>
    </source>
</evidence>
<dbReference type="Proteomes" id="UP000270697">
    <property type="component" value="Unassembled WGS sequence"/>
</dbReference>
<proteinExistence type="predicted"/>
<keyword evidence="1" id="KW-1133">Transmembrane helix</keyword>
<dbReference type="EMBL" id="FOUP01000003">
    <property type="protein sequence ID" value="SFN22047.1"/>
    <property type="molecule type" value="Genomic_DNA"/>
</dbReference>
<feature type="transmembrane region" description="Helical" evidence="1">
    <location>
        <begin position="12"/>
        <end position="34"/>
    </location>
</feature>
<name>A0A1I4X824_9PSEU</name>
<protein>
    <submittedName>
        <fullName evidence="3">PH (Pleckstrin Homology) domain-containing protein</fullName>
    </submittedName>
    <submittedName>
        <fullName evidence="4">PH domain-containing protein</fullName>
    </submittedName>
</protein>
<sequence>MDVPNGSQQWATPAGLVATGWVLTAAAAAWWFAADSAVDRTFVGVLVLALAIASAHATICRPRLSADREGVTVRGLGGRRRWPWSAVSVQVRRHRRFGREVQSLELDSDAALIILTRLDLGSDPQDVAEALRDWQR</sequence>
<evidence type="ECO:0000259" key="2">
    <source>
        <dbReference type="Pfam" id="PF10756"/>
    </source>
</evidence>
<feature type="transmembrane region" description="Helical" evidence="1">
    <location>
        <begin position="40"/>
        <end position="59"/>
    </location>
</feature>
<dbReference type="EMBL" id="RBXX01000002">
    <property type="protein sequence ID" value="RKT84373.1"/>
    <property type="molecule type" value="Genomic_DNA"/>
</dbReference>
<keyword evidence="1" id="KW-0812">Transmembrane</keyword>
<dbReference type="RefSeq" id="WP_093150657.1">
    <property type="nucleotide sequence ID" value="NZ_FOUP01000003.1"/>
</dbReference>
<dbReference type="STRING" id="455193.SAMN05421805_103302"/>
<feature type="domain" description="Low molecular weight protein antigen 6 PH" evidence="2">
    <location>
        <begin position="61"/>
        <end position="133"/>
    </location>
</feature>
<dbReference type="Pfam" id="PF10756">
    <property type="entry name" value="bPH_6"/>
    <property type="match status" value="1"/>
</dbReference>
<reference evidence="3 6" key="2">
    <citation type="submission" date="2018-10" db="EMBL/GenBank/DDBJ databases">
        <title>Sequencing the genomes of 1000 actinobacteria strains.</title>
        <authorList>
            <person name="Klenk H.-P."/>
        </authorList>
    </citation>
    <scope>NUCLEOTIDE SEQUENCE [LARGE SCALE GENOMIC DNA]</scope>
    <source>
        <strain evidence="3 6">DSM 45119</strain>
    </source>
</reference>